<feature type="domain" description="JmjC" evidence="1">
    <location>
        <begin position="148"/>
        <end position="317"/>
    </location>
</feature>
<dbReference type="SUPFAM" id="SSF51197">
    <property type="entry name" value="Clavaminate synthase-like"/>
    <property type="match status" value="1"/>
</dbReference>
<evidence type="ECO:0000313" key="3">
    <source>
        <dbReference type="Proteomes" id="UP000242146"/>
    </source>
</evidence>
<organism evidence="2 3">
    <name type="scientific">Hesseltinella vesiculosa</name>
    <dbReference type="NCBI Taxonomy" id="101127"/>
    <lineage>
        <taxon>Eukaryota</taxon>
        <taxon>Fungi</taxon>
        <taxon>Fungi incertae sedis</taxon>
        <taxon>Mucoromycota</taxon>
        <taxon>Mucoromycotina</taxon>
        <taxon>Mucoromycetes</taxon>
        <taxon>Mucorales</taxon>
        <taxon>Cunninghamellaceae</taxon>
        <taxon>Hesseltinella</taxon>
    </lineage>
</organism>
<accession>A0A1X2GTM8</accession>
<name>A0A1X2GTM8_9FUNG</name>
<comment type="caution">
    <text evidence="2">The sequence shown here is derived from an EMBL/GenBank/DDBJ whole genome shotgun (WGS) entry which is preliminary data.</text>
</comment>
<dbReference type="PANTHER" id="PTHR12461">
    <property type="entry name" value="HYPOXIA-INDUCIBLE FACTOR 1 ALPHA INHIBITOR-RELATED"/>
    <property type="match status" value="1"/>
</dbReference>
<sequence length="346" mass="39530">MVDKAAIENAFVKFIKDYQDINGSDLFELDRAPTPLEFLQTCVLRNRPCLIRNAFNHWPARKTWTDEYLIRAMNGQNITVAVTPNGYADAVTLNPTTNKEYFVLPHEEQMTMDAFLKSLHASRCPDRDGALPPAYYISLQNGSLPLEYSQIAKDVDAEIPWCSEALQASPDAINFWFGNDRSITSLHKDPYENLYAVVRGSKTFILFPPSEFACMYESVYPAAQYQPNDQHGFDIVPQPNIKVPWIPVNPLQPDLKRYPRFKHAKPIIATVNEGEMLYLPALWFHQVLQQGEQGTIAVNYWYDMKMDTMLYPSIGLFRRLISNLVDAQPDLDLPDSDTDESPDRPS</sequence>
<evidence type="ECO:0000313" key="2">
    <source>
        <dbReference type="EMBL" id="ORX61365.1"/>
    </source>
</evidence>
<evidence type="ECO:0000259" key="1">
    <source>
        <dbReference type="PROSITE" id="PS51184"/>
    </source>
</evidence>
<proteinExistence type="predicted"/>
<dbReference type="STRING" id="101127.A0A1X2GTM8"/>
<dbReference type="PANTHER" id="PTHR12461:SF99">
    <property type="entry name" value="BIFUNCTIONAL PEPTIDASE AND (3S)-LYSYL HYDROXYLASE JMJD7"/>
    <property type="match status" value="1"/>
</dbReference>
<dbReference type="Proteomes" id="UP000242146">
    <property type="component" value="Unassembled WGS sequence"/>
</dbReference>
<dbReference type="AlphaFoldDB" id="A0A1X2GTM8"/>
<dbReference type="Gene3D" id="2.60.120.10">
    <property type="entry name" value="Jelly Rolls"/>
    <property type="match status" value="1"/>
</dbReference>
<reference evidence="2 3" key="1">
    <citation type="submission" date="2016-07" db="EMBL/GenBank/DDBJ databases">
        <title>Pervasive Adenine N6-methylation of Active Genes in Fungi.</title>
        <authorList>
            <consortium name="DOE Joint Genome Institute"/>
            <person name="Mondo S.J."/>
            <person name="Dannebaum R.O."/>
            <person name="Kuo R.C."/>
            <person name="Labutti K."/>
            <person name="Haridas S."/>
            <person name="Kuo A."/>
            <person name="Salamov A."/>
            <person name="Ahrendt S.R."/>
            <person name="Lipzen A."/>
            <person name="Sullivan W."/>
            <person name="Andreopoulos W.B."/>
            <person name="Clum A."/>
            <person name="Lindquist E."/>
            <person name="Daum C."/>
            <person name="Ramamoorthy G.K."/>
            <person name="Gryganskyi A."/>
            <person name="Culley D."/>
            <person name="Magnuson J.K."/>
            <person name="James T.Y."/>
            <person name="O'Malley M.A."/>
            <person name="Stajich J.E."/>
            <person name="Spatafora J.W."/>
            <person name="Visel A."/>
            <person name="Grigoriev I.V."/>
        </authorList>
    </citation>
    <scope>NUCLEOTIDE SEQUENCE [LARGE SCALE GENOMIC DNA]</scope>
    <source>
        <strain evidence="2 3">NRRL 3301</strain>
    </source>
</reference>
<dbReference type="OrthoDB" id="415358at2759"/>
<dbReference type="InterPro" id="IPR041667">
    <property type="entry name" value="Cupin_8"/>
</dbReference>
<dbReference type="Pfam" id="PF13621">
    <property type="entry name" value="Cupin_8"/>
    <property type="match status" value="1"/>
</dbReference>
<dbReference type="PROSITE" id="PS51184">
    <property type="entry name" value="JMJC"/>
    <property type="match status" value="1"/>
</dbReference>
<dbReference type="EMBL" id="MCGT01000003">
    <property type="protein sequence ID" value="ORX61365.1"/>
    <property type="molecule type" value="Genomic_DNA"/>
</dbReference>
<dbReference type="SMART" id="SM00558">
    <property type="entry name" value="JmjC"/>
    <property type="match status" value="1"/>
</dbReference>
<dbReference type="InterPro" id="IPR003347">
    <property type="entry name" value="JmjC_dom"/>
</dbReference>
<gene>
    <name evidence="2" type="ORF">DM01DRAFT_1331972</name>
</gene>
<dbReference type="InterPro" id="IPR014710">
    <property type="entry name" value="RmlC-like_jellyroll"/>
</dbReference>
<keyword evidence="3" id="KW-1185">Reference proteome</keyword>
<protein>
    <submittedName>
        <fullName evidence="2">Clavaminate synthase-like protein</fullName>
    </submittedName>
</protein>